<feature type="region of interest" description="Disordered" evidence="11">
    <location>
        <begin position="291"/>
        <end position="315"/>
    </location>
</feature>
<reference evidence="13" key="1">
    <citation type="journal article" date="2023" name="Mol. Phylogenet. Evol.">
        <title>Genome-scale phylogeny and comparative genomics of the fungal order Sordariales.</title>
        <authorList>
            <person name="Hensen N."/>
            <person name="Bonometti L."/>
            <person name="Westerberg I."/>
            <person name="Brannstrom I.O."/>
            <person name="Guillou S."/>
            <person name="Cros-Aarteil S."/>
            <person name="Calhoun S."/>
            <person name="Haridas S."/>
            <person name="Kuo A."/>
            <person name="Mondo S."/>
            <person name="Pangilinan J."/>
            <person name="Riley R."/>
            <person name="LaButti K."/>
            <person name="Andreopoulos B."/>
            <person name="Lipzen A."/>
            <person name="Chen C."/>
            <person name="Yan M."/>
            <person name="Daum C."/>
            <person name="Ng V."/>
            <person name="Clum A."/>
            <person name="Steindorff A."/>
            <person name="Ohm R.A."/>
            <person name="Martin F."/>
            <person name="Silar P."/>
            <person name="Natvig D.O."/>
            <person name="Lalanne C."/>
            <person name="Gautier V."/>
            <person name="Ament-Velasquez S.L."/>
            <person name="Kruys A."/>
            <person name="Hutchinson M.I."/>
            <person name="Powell A.J."/>
            <person name="Barry K."/>
            <person name="Miller A.N."/>
            <person name="Grigoriev I.V."/>
            <person name="Debuchy R."/>
            <person name="Gladieux P."/>
            <person name="Hiltunen Thoren M."/>
            <person name="Johannesson H."/>
        </authorList>
    </citation>
    <scope>NUCLEOTIDE SEQUENCE</scope>
    <source>
        <strain evidence="13">PSN324</strain>
    </source>
</reference>
<accession>A0AAV9HJY7</accession>
<sequence>MPKAAKGKKAGGASGPYDRKSKAPTNTNIFKFDKDFGQHILKNPGISDAIVDKAYLKPTDVVVEVGPGTGNITVRALEKAKKVIAIELDPRMGAEVTKRVQGTPLAKKLEVILGDVIKMPEMPPCDALISNTPYQISSPLIFKMLAMKNPPRVAVLMFQREFAKRLVARPGDALYSRLSVNVNFWATCKHIMKVGKQNFRPPPKVESDVVRIEPLVGSARPDVAFEEFDGLLRIVFNRKNKTLNAAFGVREVLTMCERNYKVYCGLNGIPIDDSVASGTATGGEMDVDMEVEAEDEDDDEEAGEEEAMDEDEDDEMPAFFKENKEDKEAAAKTPSRNPKSKVALIVKAKVNKVLTGTGLGDKRARQCDQNDFLKLLLAFHEEGIHFS</sequence>
<dbReference type="GO" id="GO:0052909">
    <property type="term" value="F:18S rRNA (adenine(1779)-N(6)/adenine(1780)-N(6))-dimethyltransferase activity"/>
    <property type="evidence" value="ECO:0007669"/>
    <property type="project" value="UniProtKB-EC"/>
</dbReference>
<evidence type="ECO:0000256" key="7">
    <source>
        <dbReference type="ARBA" id="ARBA00049478"/>
    </source>
</evidence>
<evidence type="ECO:0000313" key="14">
    <source>
        <dbReference type="Proteomes" id="UP001321749"/>
    </source>
</evidence>
<feature type="region of interest" description="Disordered" evidence="11">
    <location>
        <begin position="1"/>
        <end position="24"/>
    </location>
</feature>
<dbReference type="InterPro" id="IPR029063">
    <property type="entry name" value="SAM-dependent_MTases_sf"/>
</dbReference>
<keyword evidence="5 9" id="KW-0949">S-adenosyl-L-methionine</keyword>
<comment type="similarity">
    <text evidence="8 9 10">Belongs to the class I-like SAM-binding methyltransferase superfamily. rRNA adenine N(6)-methyltransferase family.</text>
</comment>
<feature type="binding site" evidence="9">
    <location>
        <position position="41"/>
    </location>
    <ligand>
        <name>S-adenosyl-L-methionine</name>
        <dbReference type="ChEBI" id="CHEBI:59789"/>
    </ligand>
</feature>
<dbReference type="PROSITE" id="PS01131">
    <property type="entry name" value="RRNA_A_DIMETH"/>
    <property type="match status" value="1"/>
</dbReference>
<dbReference type="GO" id="GO:0003723">
    <property type="term" value="F:RNA binding"/>
    <property type="evidence" value="ECO:0007669"/>
    <property type="project" value="UniProtKB-UniRule"/>
</dbReference>
<evidence type="ECO:0000256" key="9">
    <source>
        <dbReference type="PROSITE-ProRule" id="PRU01026"/>
    </source>
</evidence>
<keyword evidence="2 10" id="KW-0698">rRNA processing</keyword>
<proteinExistence type="inferred from homology"/>
<evidence type="ECO:0000313" key="13">
    <source>
        <dbReference type="EMBL" id="KAK4461104.1"/>
    </source>
</evidence>
<feature type="domain" description="Ribosomal RNA adenine methylase transferase N-terminal" evidence="12">
    <location>
        <begin position="46"/>
        <end position="216"/>
    </location>
</feature>
<feature type="binding site" evidence="9">
    <location>
        <position position="131"/>
    </location>
    <ligand>
        <name>S-adenosyl-L-methionine</name>
        <dbReference type="ChEBI" id="CHEBI:59789"/>
    </ligand>
</feature>
<evidence type="ECO:0000256" key="6">
    <source>
        <dbReference type="ARBA" id="ARBA00022884"/>
    </source>
</evidence>
<dbReference type="PROSITE" id="PS51689">
    <property type="entry name" value="SAM_RNA_A_N6_MT"/>
    <property type="match status" value="1"/>
</dbReference>
<feature type="binding site" evidence="9">
    <location>
        <position position="66"/>
    </location>
    <ligand>
        <name>S-adenosyl-L-methionine</name>
        <dbReference type="ChEBI" id="CHEBI:59789"/>
    </ligand>
</feature>
<evidence type="ECO:0000256" key="11">
    <source>
        <dbReference type="SAM" id="MobiDB-lite"/>
    </source>
</evidence>
<dbReference type="EC" id="2.1.1.-" evidence="10"/>
<dbReference type="SMART" id="SM00650">
    <property type="entry name" value="rADc"/>
    <property type="match status" value="1"/>
</dbReference>
<evidence type="ECO:0000256" key="8">
    <source>
        <dbReference type="ARBA" id="ARBA00061109"/>
    </source>
</evidence>
<dbReference type="InterPro" id="IPR020598">
    <property type="entry name" value="rRNA_Ade_methylase_Trfase_N"/>
</dbReference>
<dbReference type="Gene3D" id="1.10.8.480">
    <property type="match status" value="1"/>
</dbReference>
<dbReference type="CDD" id="cd02440">
    <property type="entry name" value="AdoMet_MTases"/>
    <property type="match status" value="1"/>
</dbReference>
<dbReference type="InterPro" id="IPR020596">
    <property type="entry name" value="rRNA_Ade_Mease_Trfase_CS"/>
</dbReference>
<reference evidence="13" key="2">
    <citation type="submission" date="2023-06" db="EMBL/GenBank/DDBJ databases">
        <authorList>
            <consortium name="Lawrence Berkeley National Laboratory"/>
            <person name="Mondo S.J."/>
            <person name="Hensen N."/>
            <person name="Bonometti L."/>
            <person name="Westerberg I."/>
            <person name="Brannstrom I.O."/>
            <person name="Guillou S."/>
            <person name="Cros-Aarteil S."/>
            <person name="Calhoun S."/>
            <person name="Haridas S."/>
            <person name="Kuo A."/>
            <person name="Pangilinan J."/>
            <person name="Riley R."/>
            <person name="Labutti K."/>
            <person name="Andreopoulos B."/>
            <person name="Lipzen A."/>
            <person name="Chen C."/>
            <person name="Yanf M."/>
            <person name="Daum C."/>
            <person name="Ng V."/>
            <person name="Clum A."/>
            <person name="Steindorff A."/>
            <person name="Ohm R."/>
            <person name="Martin F."/>
            <person name="Silar P."/>
            <person name="Natvig D."/>
            <person name="Lalanne C."/>
            <person name="Gautier V."/>
            <person name="Ament-Velasquez S.L."/>
            <person name="Kruys A."/>
            <person name="Hutchinson M.I."/>
            <person name="Powell A.J."/>
            <person name="Barry K."/>
            <person name="Miller A.N."/>
            <person name="Grigoriev I.V."/>
            <person name="Debuchy R."/>
            <person name="Gladieux P."/>
            <person name="Thoren M.H."/>
            <person name="Johannesson H."/>
        </authorList>
    </citation>
    <scope>NUCLEOTIDE SEQUENCE</scope>
    <source>
        <strain evidence="13">PSN324</strain>
    </source>
</reference>
<protein>
    <recommendedName>
        <fullName evidence="10">rRNA adenine N(6)-methyltransferase</fullName>
        <ecNumber evidence="10">2.1.1.-</ecNumber>
    </recommendedName>
</protein>
<dbReference type="SUPFAM" id="SSF53335">
    <property type="entry name" value="S-adenosyl-L-methionine-dependent methyltransferases"/>
    <property type="match status" value="1"/>
</dbReference>
<evidence type="ECO:0000259" key="12">
    <source>
        <dbReference type="SMART" id="SM00650"/>
    </source>
</evidence>
<evidence type="ECO:0000256" key="1">
    <source>
        <dbReference type="ARBA" id="ARBA00002977"/>
    </source>
</evidence>
<keyword evidence="14" id="KW-1185">Reference proteome</keyword>
<dbReference type="NCBIfam" id="TIGR00755">
    <property type="entry name" value="ksgA"/>
    <property type="match status" value="1"/>
</dbReference>
<feature type="binding site" evidence="9">
    <location>
        <position position="39"/>
    </location>
    <ligand>
        <name>S-adenosyl-L-methionine</name>
        <dbReference type="ChEBI" id="CHEBI:59789"/>
    </ligand>
</feature>
<evidence type="ECO:0000256" key="4">
    <source>
        <dbReference type="ARBA" id="ARBA00022679"/>
    </source>
</evidence>
<dbReference type="InterPro" id="IPR011530">
    <property type="entry name" value="rRNA_adenine_dimethylase"/>
</dbReference>
<dbReference type="Pfam" id="PF00398">
    <property type="entry name" value="RrnaAD"/>
    <property type="match status" value="1"/>
</dbReference>
<keyword evidence="4 9" id="KW-0808">Transferase</keyword>
<evidence type="ECO:0000256" key="10">
    <source>
        <dbReference type="RuleBase" id="RU362106"/>
    </source>
</evidence>
<feature type="binding site" evidence="9">
    <location>
        <position position="87"/>
    </location>
    <ligand>
        <name>S-adenosyl-L-methionine</name>
        <dbReference type="ChEBI" id="CHEBI:59789"/>
    </ligand>
</feature>
<dbReference type="GO" id="GO:0005730">
    <property type="term" value="C:nucleolus"/>
    <property type="evidence" value="ECO:0007669"/>
    <property type="project" value="TreeGrafter"/>
</dbReference>
<feature type="binding site" evidence="9">
    <location>
        <position position="115"/>
    </location>
    <ligand>
        <name>S-adenosyl-L-methionine</name>
        <dbReference type="ChEBI" id="CHEBI:59789"/>
    </ligand>
</feature>
<dbReference type="AlphaFoldDB" id="A0AAV9HJY7"/>
<evidence type="ECO:0000256" key="2">
    <source>
        <dbReference type="ARBA" id="ARBA00022552"/>
    </source>
</evidence>
<dbReference type="PANTHER" id="PTHR11727">
    <property type="entry name" value="DIMETHYLADENOSINE TRANSFERASE"/>
    <property type="match status" value="1"/>
</dbReference>
<evidence type="ECO:0000256" key="5">
    <source>
        <dbReference type="ARBA" id="ARBA00022691"/>
    </source>
</evidence>
<evidence type="ECO:0000256" key="3">
    <source>
        <dbReference type="ARBA" id="ARBA00022603"/>
    </source>
</evidence>
<organism evidence="13 14">
    <name type="scientific">Cladorrhinum samala</name>
    <dbReference type="NCBI Taxonomy" id="585594"/>
    <lineage>
        <taxon>Eukaryota</taxon>
        <taxon>Fungi</taxon>
        <taxon>Dikarya</taxon>
        <taxon>Ascomycota</taxon>
        <taxon>Pezizomycotina</taxon>
        <taxon>Sordariomycetes</taxon>
        <taxon>Sordariomycetidae</taxon>
        <taxon>Sordariales</taxon>
        <taxon>Podosporaceae</taxon>
        <taxon>Cladorrhinum</taxon>
    </lineage>
</organism>
<dbReference type="Proteomes" id="UP001321749">
    <property type="component" value="Unassembled WGS sequence"/>
</dbReference>
<gene>
    <name evidence="13" type="ORF">QBC42DRAFT_270820</name>
</gene>
<name>A0AAV9HJY7_9PEZI</name>
<keyword evidence="6 9" id="KW-0694">RNA-binding</keyword>
<dbReference type="Gene3D" id="3.40.50.150">
    <property type="entry name" value="Vaccinia Virus protein VP39"/>
    <property type="match status" value="1"/>
</dbReference>
<dbReference type="InterPro" id="IPR001737">
    <property type="entry name" value="KsgA/Erm"/>
</dbReference>
<dbReference type="FunFam" id="3.40.50.150:FF:000007">
    <property type="entry name" value="rRNA adenine N(6)-methyltransferase"/>
    <property type="match status" value="1"/>
</dbReference>
<keyword evidence="3 9" id="KW-0489">Methyltransferase</keyword>
<dbReference type="PANTHER" id="PTHR11727:SF7">
    <property type="entry name" value="DIMETHYLADENOSINE TRANSFERASE-RELATED"/>
    <property type="match status" value="1"/>
</dbReference>
<comment type="caution">
    <text evidence="13">The sequence shown here is derived from an EMBL/GenBank/DDBJ whole genome shotgun (WGS) entry which is preliminary data.</text>
</comment>
<comment type="catalytic activity">
    <reaction evidence="7">
        <text>adenosine(1779)/adenosine(1780) in 18S rRNA + 4 S-adenosyl-L-methionine = N(6)-dimethyladenosine(1779)/N(6)-dimethyladenosine(1780) in 18S rRNA + 4 S-adenosyl-L-homocysteine + 4 H(+)</text>
        <dbReference type="Rhea" id="RHEA:42780"/>
        <dbReference type="Rhea" id="RHEA-COMP:10234"/>
        <dbReference type="Rhea" id="RHEA-COMP:10236"/>
        <dbReference type="ChEBI" id="CHEBI:15378"/>
        <dbReference type="ChEBI" id="CHEBI:57856"/>
        <dbReference type="ChEBI" id="CHEBI:59789"/>
        <dbReference type="ChEBI" id="CHEBI:74411"/>
        <dbReference type="ChEBI" id="CHEBI:74493"/>
        <dbReference type="EC" id="2.1.1.183"/>
    </reaction>
</comment>
<dbReference type="EMBL" id="MU864997">
    <property type="protein sequence ID" value="KAK4461104.1"/>
    <property type="molecule type" value="Genomic_DNA"/>
</dbReference>
<comment type="function">
    <text evidence="1">Specifically dimethylates two adjacent adenosines in the loop of a conserved hairpin near the 3'-end of 18S rRNA in the 40S particle.</text>
</comment>